<dbReference type="GO" id="GO:0061630">
    <property type="term" value="F:ubiquitin protein ligase activity"/>
    <property type="evidence" value="ECO:0007669"/>
    <property type="project" value="UniProtKB-EC"/>
</dbReference>
<feature type="compositionally biased region" description="Polar residues" evidence="14">
    <location>
        <begin position="1"/>
        <end position="10"/>
    </location>
</feature>
<evidence type="ECO:0000256" key="5">
    <source>
        <dbReference type="ARBA" id="ARBA00022679"/>
    </source>
</evidence>
<dbReference type="InterPro" id="IPR044600">
    <property type="entry name" value="ATL1/ATL16-like"/>
</dbReference>
<protein>
    <recommendedName>
        <fullName evidence="4">RING-type E3 ubiquitin transferase</fullName>
        <ecNumber evidence="4">2.3.2.27</ecNumber>
    </recommendedName>
</protein>
<evidence type="ECO:0000256" key="9">
    <source>
        <dbReference type="ARBA" id="ARBA00022786"/>
    </source>
</evidence>
<keyword evidence="10" id="KW-0862">Zinc</keyword>
<evidence type="ECO:0000256" key="6">
    <source>
        <dbReference type="ARBA" id="ARBA00022692"/>
    </source>
</evidence>
<comment type="pathway">
    <text evidence="3">Protein modification; protein ubiquitination.</text>
</comment>
<keyword evidence="6" id="KW-0812">Transmembrane</keyword>
<evidence type="ECO:0000256" key="12">
    <source>
        <dbReference type="ARBA" id="ARBA00023136"/>
    </source>
</evidence>
<accession>A0ABD3LB69</accession>
<dbReference type="GO" id="GO:0016020">
    <property type="term" value="C:membrane"/>
    <property type="evidence" value="ECO:0007669"/>
    <property type="project" value="UniProtKB-SubCell"/>
</dbReference>
<evidence type="ECO:0000256" key="8">
    <source>
        <dbReference type="ARBA" id="ARBA00022771"/>
    </source>
</evidence>
<dbReference type="PANTHER" id="PTHR46913">
    <property type="entry name" value="RING-H2 FINGER PROTEIN ATL16"/>
    <property type="match status" value="1"/>
</dbReference>
<evidence type="ECO:0000256" key="10">
    <source>
        <dbReference type="ARBA" id="ARBA00022833"/>
    </source>
</evidence>
<dbReference type="Gene3D" id="3.30.40.10">
    <property type="entry name" value="Zinc/RING finger domain, C3HC4 (zinc finger)"/>
    <property type="match status" value="1"/>
</dbReference>
<name>A0ABD3LB69_EUCGL</name>
<evidence type="ECO:0000256" key="7">
    <source>
        <dbReference type="ARBA" id="ARBA00022723"/>
    </source>
</evidence>
<comment type="subcellular location">
    <subcellularLocation>
        <location evidence="2">Membrane</location>
        <topology evidence="2">Single-pass membrane protein</topology>
    </subcellularLocation>
</comment>
<keyword evidence="16" id="KW-1185">Reference proteome</keyword>
<dbReference type="GO" id="GO:0008270">
    <property type="term" value="F:zinc ion binding"/>
    <property type="evidence" value="ECO:0007669"/>
    <property type="project" value="UniProtKB-KW"/>
</dbReference>
<evidence type="ECO:0000313" key="15">
    <source>
        <dbReference type="EMBL" id="KAL3748662.1"/>
    </source>
</evidence>
<feature type="region of interest" description="Disordered" evidence="14">
    <location>
        <begin position="1"/>
        <end position="24"/>
    </location>
</feature>
<dbReference type="EMBL" id="JBJKBG010000002">
    <property type="protein sequence ID" value="KAL3748662.1"/>
    <property type="molecule type" value="Genomic_DNA"/>
</dbReference>
<comment type="caution">
    <text evidence="15">The sequence shown here is derived from an EMBL/GenBank/DDBJ whole genome shotgun (WGS) entry which is preliminary data.</text>
</comment>
<dbReference type="EC" id="2.3.2.27" evidence="4"/>
<evidence type="ECO:0000256" key="1">
    <source>
        <dbReference type="ARBA" id="ARBA00000900"/>
    </source>
</evidence>
<organism evidence="15 16">
    <name type="scientific">Eucalyptus globulus</name>
    <name type="common">Tasmanian blue gum</name>
    <dbReference type="NCBI Taxonomy" id="34317"/>
    <lineage>
        <taxon>Eukaryota</taxon>
        <taxon>Viridiplantae</taxon>
        <taxon>Streptophyta</taxon>
        <taxon>Embryophyta</taxon>
        <taxon>Tracheophyta</taxon>
        <taxon>Spermatophyta</taxon>
        <taxon>Magnoliopsida</taxon>
        <taxon>eudicotyledons</taxon>
        <taxon>Gunneridae</taxon>
        <taxon>Pentapetalae</taxon>
        <taxon>rosids</taxon>
        <taxon>malvids</taxon>
        <taxon>Myrtales</taxon>
        <taxon>Myrtaceae</taxon>
        <taxon>Myrtoideae</taxon>
        <taxon>Eucalypteae</taxon>
        <taxon>Eucalyptus</taxon>
    </lineage>
</organism>
<keyword evidence="5" id="KW-0808">Transferase</keyword>
<keyword evidence="9" id="KW-0833">Ubl conjugation pathway</keyword>
<keyword evidence="12" id="KW-0472">Membrane</keyword>
<gene>
    <name evidence="15" type="ORF">ACJRO7_009836</name>
</gene>
<evidence type="ECO:0000313" key="16">
    <source>
        <dbReference type="Proteomes" id="UP001634007"/>
    </source>
</evidence>
<keyword evidence="7" id="KW-0479">Metal-binding</keyword>
<evidence type="ECO:0000256" key="14">
    <source>
        <dbReference type="SAM" id="MobiDB-lite"/>
    </source>
</evidence>
<dbReference type="AlphaFoldDB" id="A0ABD3LB69"/>
<dbReference type="PANTHER" id="PTHR46913:SF1">
    <property type="entry name" value="RING-H2 FINGER PROTEIN ATL16"/>
    <property type="match status" value="1"/>
</dbReference>
<keyword evidence="8" id="KW-0863">Zinc-finger</keyword>
<dbReference type="SUPFAM" id="SSF57850">
    <property type="entry name" value="RING/U-box"/>
    <property type="match status" value="1"/>
</dbReference>
<evidence type="ECO:0000256" key="4">
    <source>
        <dbReference type="ARBA" id="ARBA00012483"/>
    </source>
</evidence>
<evidence type="ECO:0000256" key="2">
    <source>
        <dbReference type="ARBA" id="ARBA00004167"/>
    </source>
</evidence>
<proteinExistence type="inferred from homology"/>
<evidence type="ECO:0000256" key="11">
    <source>
        <dbReference type="ARBA" id="ARBA00022989"/>
    </source>
</evidence>
<evidence type="ECO:0000256" key="3">
    <source>
        <dbReference type="ARBA" id="ARBA00004906"/>
    </source>
</evidence>
<dbReference type="Proteomes" id="UP001634007">
    <property type="component" value="Unassembled WGS sequence"/>
</dbReference>
<sequence>MPFATPPSQETRPRDRQHLNDANSDDPFLQLHSHGLDSFTMHNLPATRFCQNEMEMTKLSIGIECMVCSGEFEEGNWLKHLPNYAHLFHVAYIDTWFSDPL</sequence>
<keyword evidence="11" id="KW-1133">Transmembrane helix</keyword>
<reference evidence="15 16" key="1">
    <citation type="submission" date="2024-11" db="EMBL/GenBank/DDBJ databases">
        <title>Chromosome-level genome assembly of Eucalyptus globulus Labill. provides insights into its genome evolution.</title>
        <authorList>
            <person name="Li X."/>
        </authorList>
    </citation>
    <scope>NUCLEOTIDE SEQUENCE [LARGE SCALE GENOMIC DNA]</scope>
    <source>
        <strain evidence="15">CL2024</strain>
        <tissue evidence="15">Fresh tender leaves</tissue>
    </source>
</reference>
<comment type="catalytic activity">
    <reaction evidence="1">
        <text>S-ubiquitinyl-[E2 ubiquitin-conjugating enzyme]-L-cysteine + [acceptor protein]-L-lysine = [E2 ubiquitin-conjugating enzyme]-L-cysteine + N(6)-ubiquitinyl-[acceptor protein]-L-lysine.</text>
        <dbReference type="EC" id="2.3.2.27"/>
    </reaction>
</comment>
<evidence type="ECO:0000256" key="13">
    <source>
        <dbReference type="ARBA" id="ARBA00024209"/>
    </source>
</evidence>
<comment type="similarity">
    <text evidence="13">Belongs to the RING-type zinc finger family. ATL subfamily.</text>
</comment>
<dbReference type="InterPro" id="IPR013083">
    <property type="entry name" value="Znf_RING/FYVE/PHD"/>
</dbReference>